<dbReference type="GO" id="GO:0005886">
    <property type="term" value="C:plasma membrane"/>
    <property type="evidence" value="ECO:0007669"/>
    <property type="project" value="UniProtKB-SubCell"/>
</dbReference>
<dbReference type="PANTHER" id="PTHR35011">
    <property type="entry name" value="2,3-DIKETO-L-GULONATE TRAP TRANSPORTER SMALL PERMEASE PROTEIN YIAM"/>
    <property type="match status" value="1"/>
</dbReference>
<keyword evidence="5 9" id="KW-0812">Transmembrane</keyword>
<evidence type="ECO:0000256" key="3">
    <source>
        <dbReference type="ARBA" id="ARBA00022475"/>
    </source>
</evidence>
<dbReference type="PANTHER" id="PTHR35011:SF2">
    <property type="entry name" value="2,3-DIKETO-L-GULONATE TRAP TRANSPORTER SMALL PERMEASE PROTEIN YIAM"/>
    <property type="match status" value="1"/>
</dbReference>
<evidence type="ECO:0000256" key="2">
    <source>
        <dbReference type="ARBA" id="ARBA00022448"/>
    </source>
</evidence>
<keyword evidence="14" id="KW-1185">Reference proteome</keyword>
<dbReference type="EMBL" id="QOHO01000023">
    <property type="protein sequence ID" value="RFZ79498.1"/>
    <property type="molecule type" value="Genomic_DNA"/>
</dbReference>
<evidence type="ECO:0000256" key="5">
    <source>
        <dbReference type="ARBA" id="ARBA00022692"/>
    </source>
</evidence>
<feature type="transmembrane region" description="Helical" evidence="9">
    <location>
        <begin position="96"/>
        <end position="120"/>
    </location>
</feature>
<dbReference type="Pfam" id="PF04290">
    <property type="entry name" value="DctQ"/>
    <property type="match status" value="1"/>
</dbReference>
<accession>A0A3E2NEP8</accession>
<sequence length="174" mass="19605">MPVIFKTIDKIKPAYDIVYKIVLFICKILLIGDVLITTMSVAGRYIPFIPDPAWSEEVVLTFMSYMAVLSAALAIRKGSHIRMTALDRYLPKKLIMVLDILADVSILALALIMLTVGWKYANGIGAKGFYTSMPKLSRFWMYFPVPLAGGAMIIFELEALYNDVKKLFVKEENL</sequence>
<evidence type="ECO:0000256" key="4">
    <source>
        <dbReference type="ARBA" id="ARBA00022519"/>
    </source>
</evidence>
<feature type="domain" description="Tripartite ATP-independent periplasmic transporters DctQ component" evidence="10">
    <location>
        <begin position="34"/>
        <end position="165"/>
    </location>
</feature>
<organism evidence="12 13">
    <name type="scientific">Lacrimispora amygdalina</name>
    <dbReference type="NCBI Taxonomy" id="253257"/>
    <lineage>
        <taxon>Bacteria</taxon>
        <taxon>Bacillati</taxon>
        <taxon>Bacillota</taxon>
        <taxon>Clostridia</taxon>
        <taxon>Lachnospirales</taxon>
        <taxon>Lachnospiraceae</taxon>
        <taxon>Lacrimispora</taxon>
    </lineage>
</organism>
<evidence type="ECO:0000259" key="10">
    <source>
        <dbReference type="Pfam" id="PF04290"/>
    </source>
</evidence>
<evidence type="ECO:0000313" key="14">
    <source>
        <dbReference type="Proteomes" id="UP001419084"/>
    </source>
</evidence>
<evidence type="ECO:0000313" key="13">
    <source>
        <dbReference type="Proteomes" id="UP000260680"/>
    </source>
</evidence>
<evidence type="ECO:0000313" key="12">
    <source>
        <dbReference type="EMBL" id="RFZ79498.1"/>
    </source>
</evidence>
<reference evidence="11 14" key="2">
    <citation type="journal article" date="2024" name="Int. J. Syst. Evol. Microbiol.">
        <title>Lacrimispora brassicae sp. nov. isolated from fermented cabbage, and proposal of Clostridium indicum Gundawar et al. 2019 and Clostridium methoxybenzovorans Mechichi et al. 1999 as heterotypic synonyms of Lacrimispora amygdalina (Parshina et al. 2003) Haas and Blanchard 2020 and Lacrimispora indolis (McClung and McCoy 1957) Haas and Blanchard 2020, respectively.</title>
        <authorList>
            <person name="Kobayashi H."/>
            <person name="Tanizawa Y."/>
            <person name="Sakamoto M."/>
            <person name="Ohkuma M."/>
            <person name="Tohno M."/>
        </authorList>
    </citation>
    <scope>NUCLEOTIDE SEQUENCE [LARGE SCALE GENOMIC DNA]</scope>
    <source>
        <strain evidence="11 14">DSM 12857</strain>
    </source>
</reference>
<evidence type="ECO:0000256" key="7">
    <source>
        <dbReference type="ARBA" id="ARBA00023136"/>
    </source>
</evidence>
<dbReference type="RefSeq" id="WP_117416484.1">
    <property type="nucleotide sequence ID" value="NZ_BRPJ01000016.1"/>
</dbReference>
<proteinExistence type="inferred from homology"/>
<dbReference type="InterPro" id="IPR055348">
    <property type="entry name" value="DctQ"/>
</dbReference>
<evidence type="ECO:0000256" key="9">
    <source>
        <dbReference type="SAM" id="Phobius"/>
    </source>
</evidence>
<comment type="similarity">
    <text evidence="8">Belongs to the TRAP transporter small permease family.</text>
</comment>
<keyword evidence="7 9" id="KW-0472">Membrane</keyword>
<dbReference type="GO" id="GO:0022857">
    <property type="term" value="F:transmembrane transporter activity"/>
    <property type="evidence" value="ECO:0007669"/>
    <property type="project" value="TreeGrafter"/>
</dbReference>
<dbReference type="OrthoDB" id="49066at2"/>
<feature type="transmembrane region" description="Helical" evidence="9">
    <location>
        <begin position="21"/>
        <end position="46"/>
    </location>
</feature>
<keyword evidence="3" id="KW-1003">Cell membrane</keyword>
<reference evidence="12 13" key="1">
    <citation type="submission" date="2018-07" db="EMBL/GenBank/DDBJ databases">
        <title>New species, Clostridium PI-S10-A1B.</title>
        <authorList>
            <person name="Krishna G."/>
            <person name="Summeta K."/>
            <person name="Shikha S."/>
            <person name="Prabhu P.B."/>
            <person name="Suresh K."/>
        </authorList>
    </citation>
    <scope>NUCLEOTIDE SEQUENCE [LARGE SCALE GENOMIC DNA]</scope>
    <source>
        <strain evidence="12 13">PI-S10-A1B</strain>
    </source>
</reference>
<feature type="transmembrane region" description="Helical" evidence="9">
    <location>
        <begin position="58"/>
        <end position="75"/>
    </location>
</feature>
<evidence type="ECO:0000256" key="6">
    <source>
        <dbReference type="ARBA" id="ARBA00022989"/>
    </source>
</evidence>
<keyword evidence="4" id="KW-0997">Cell inner membrane</keyword>
<evidence type="ECO:0000313" key="11">
    <source>
        <dbReference type="EMBL" id="GLB29062.1"/>
    </source>
</evidence>
<dbReference type="Proteomes" id="UP000260680">
    <property type="component" value="Unassembled WGS sequence"/>
</dbReference>
<evidence type="ECO:0000256" key="1">
    <source>
        <dbReference type="ARBA" id="ARBA00004429"/>
    </source>
</evidence>
<keyword evidence="2" id="KW-0813">Transport</keyword>
<comment type="subcellular location">
    <subcellularLocation>
        <location evidence="1">Cell inner membrane</location>
        <topology evidence="1">Multi-pass membrane protein</topology>
    </subcellularLocation>
</comment>
<protein>
    <submittedName>
        <fullName evidence="12">TRAP transporter small permease</fullName>
    </submittedName>
</protein>
<dbReference type="AlphaFoldDB" id="A0A3E2NEP8"/>
<name>A0A3E2NEP8_9FIRM</name>
<evidence type="ECO:0000256" key="8">
    <source>
        <dbReference type="ARBA" id="ARBA00038436"/>
    </source>
</evidence>
<gene>
    <name evidence="12" type="ORF">DS742_08090</name>
    <name evidence="11" type="ORF">LAD12857_09850</name>
</gene>
<feature type="transmembrane region" description="Helical" evidence="9">
    <location>
        <begin position="140"/>
        <end position="161"/>
    </location>
</feature>
<dbReference type="GO" id="GO:0015740">
    <property type="term" value="P:C4-dicarboxylate transport"/>
    <property type="evidence" value="ECO:0007669"/>
    <property type="project" value="TreeGrafter"/>
</dbReference>
<keyword evidence="6 9" id="KW-1133">Transmembrane helix</keyword>
<comment type="caution">
    <text evidence="12">The sequence shown here is derived from an EMBL/GenBank/DDBJ whole genome shotgun (WGS) entry which is preliminary data.</text>
</comment>
<dbReference type="InterPro" id="IPR007387">
    <property type="entry name" value="TRAP_DctQ"/>
</dbReference>
<dbReference type="EMBL" id="BRPJ01000016">
    <property type="protein sequence ID" value="GLB29062.1"/>
    <property type="molecule type" value="Genomic_DNA"/>
</dbReference>
<dbReference type="Proteomes" id="UP001419084">
    <property type="component" value="Unassembled WGS sequence"/>
</dbReference>